<evidence type="ECO:0000313" key="2">
    <source>
        <dbReference type="EMBL" id="KUJ19686.1"/>
    </source>
</evidence>
<evidence type="ECO:0000313" key="3">
    <source>
        <dbReference type="Proteomes" id="UP000070700"/>
    </source>
</evidence>
<protein>
    <submittedName>
        <fullName evidence="2">Uncharacterized protein</fullName>
    </submittedName>
</protein>
<feature type="transmembrane region" description="Helical" evidence="1">
    <location>
        <begin position="20"/>
        <end position="40"/>
    </location>
</feature>
<dbReference type="AlphaFoldDB" id="A0A194XHS5"/>
<keyword evidence="1" id="KW-0472">Membrane</keyword>
<feature type="transmembrane region" description="Helical" evidence="1">
    <location>
        <begin position="514"/>
        <end position="535"/>
    </location>
</feature>
<dbReference type="EMBL" id="KQ947410">
    <property type="protein sequence ID" value="KUJ19686.1"/>
    <property type="molecule type" value="Genomic_DNA"/>
</dbReference>
<dbReference type="RefSeq" id="XP_018074041.1">
    <property type="nucleotide sequence ID" value="XM_018222311.1"/>
</dbReference>
<organism evidence="2 3">
    <name type="scientific">Mollisia scopiformis</name>
    <name type="common">Conifer needle endophyte fungus</name>
    <name type="synonym">Phialocephala scopiformis</name>
    <dbReference type="NCBI Taxonomy" id="149040"/>
    <lineage>
        <taxon>Eukaryota</taxon>
        <taxon>Fungi</taxon>
        <taxon>Dikarya</taxon>
        <taxon>Ascomycota</taxon>
        <taxon>Pezizomycotina</taxon>
        <taxon>Leotiomycetes</taxon>
        <taxon>Helotiales</taxon>
        <taxon>Mollisiaceae</taxon>
        <taxon>Mollisia</taxon>
    </lineage>
</organism>
<reference evidence="2 3" key="1">
    <citation type="submission" date="2015-10" db="EMBL/GenBank/DDBJ databases">
        <title>Full genome of DAOMC 229536 Phialocephala scopiformis, a fungal endophyte of spruce producing the potent anti-insectan compound rugulosin.</title>
        <authorList>
            <consortium name="DOE Joint Genome Institute"/>
            <person name="Walker A.K."/>
            <person name="Frasz S.L."/>
            <person name="Seifert K.A."/>
            <person name="Miller J.D."/>
            <person name="Mondo S.J."/>
            <person name="Labutti K."/>
            <person name="Lipzen A."/>
            <person name="Dockter R."/>
            <person name="Kennedy M."/>
            <person name="Grigoriev I.V."/>
            <person name="Spatafora J.W."/>
        </authorList>
    </citation>
    <scope>NUCLEOTIDE SEQUENCE [LARGE SCALE GENOMIC DNA]</scope>
    <source>
        <strain evidence="2 3">CBS 120377</strain>
    </source>
</reference>
<accession>A0A194XHS5</accession>
<proteinExistence type="predicted"/>
<feature type="transmembrane region" description="Helical" evidence="1">
    <location>
        <begin position="109"/>
        <end position="128"/>
    </location>
</feature>
<dbReference type="Proteomes" id="UP000070700">
    <property type="component" value="Unassembled WGS sequence"/>
</dbReference>
<keyword evidence="1" id="KW-1133">Transmembrane helix</keyword>
<evidence type="ECO:0000256" key="1">
    <source>
        <dbReference type="SAM" id="Phobius"/>
    </source>
</evidence>
<dbReference type="KEGG" id="psco:LY89DRAFT_779606"/>
<sequence length="643" mass="70530">MASGLHFPNSHLEGWFTKTIPLIALLITTTVSTALLYLNLTRWNFQHVAWTSVPSFMAGIIQVVVEILAAVQIFALLTLVNFATRIALCRSNSTLDVLKYRAAICLGRIDLSLPWLSMTLVILVYGLMKVPAFLWANSLALSPSVRTGSNNLYVPILGADNFIHNFNGDELKHCWRSPASFPNQGLFLMAGPYSSCPGRDFVDGLLEAASTVSLANADYLPRIDVDGAFYSGRSYGVGAAVGHSDTQQSQNWGDSVLASYTYQDLGFNTEVLCNYNSSLTSADWSLWQLQAENKNEGIPAIFEAKGQLPDGSNINSTSFYTTWGWSVDETVAWQTTNSTYNPNYISTAAGFNYKFMNATQCTINFIPTMFDIMVTYPSQSSPNMVITVTPNSDEPLENAVDPTWHLQTLVLEQITALSMVSTTLYGSVLGEAFLANAQACSSNATNTAQFTDNSLLPCMQQSWESIIDNLLLLLTAAQIVEYRENNANGPWDPAQFREVFDRENGIASQIGTRMYILLTCALNAICLIIWIIEAFRWSFWKDLPKFNILDLKSAVLGGAMGGGSIVATIREVESPKAPWTGASDDEKVGEIQVQVAVIDADENLKRVSLKASLGTGKVGTIGRRPWAPFSYDKVSGEESVQSF</sequence>
<dbReference type="GeneID" id="28832037"/>
<name>A0A194XHS5_MOLSC</name>
<dbReference type="OrthoDB" id="529273at2759"/>
<keyword evidence="3" id="KW-1185">Reference proteome</keyword>
<dbReference type="InParanoid" id="A0A194XHS5"/>
<gene>
    <name evidence="2" type="ORF">LY89DRAFT_779606</name>
</gene>
<keyword evidence="1" id="KW-0812">Transmembrane</keyword>